<dbReference type="SUPFAM" id="SSF47384">
    <property type="entry name" value="Homodimeric domain of signal transducing histidine kinase"/>
    <property type="match status" value="1"/>
</dbReference>
<feature type="transmembrane region" description="Helical" evidence="11">
    <location>
        <begin position="21"/>
        <end position="42"/>
    </location>
</feature>
<dbReference type="Gene3D" id="3.30.565.10">
    <property type="entry name" value="Histidine kinase-like ATPase, C-terminal domain"/>
    <property type="match status" value="1"/>
</dbReference>
<feature type="transmembrane region" description="Helical" evidence="11">
    <location>
        <begin position="117"/>
        <end position="137"/>
    </location>
</feature>
<dbReference type="InterPro" id="IPR003661">
    <property type="entry name" value="HisK_dim/P_dom"/>
</dbReference>
<dbReference type="Gene3D" id="3.40.50.2300">
    <property type="match status" value="1"/>
</dbReference>
<dbReference type="CDD" id="cd16922">
    <property type="entry name" value="HATPase_EvgS-ArcB-TorS-like"/>
    <property type="match status" value="1"/>
</dbReference>
<dbReference type="InterPro" id="IPR005467">
    <property type="entry name" value="His_kinase_dom"/>
</dbReference>
<evidence type="ECO:0000256" key="6">
    <source>
        <dbReference type="ARBA" id="ARBA00022777"/>
    </source>
</evidence>
<dbReference type="GO" id="GO:0000155">
    <property type="term" value="F:phosphorelay sensor kinase activity"/>
    <property type="evidence" value="ECO:0007669"/>
    <property type="project" value="InterPro"/>
</dbReference>
<dbReference type="PROSITE" id="PS50110">
    <property type="entry name" value="RESPONSE_REGULATORY"/>
    <property type="match status" value="1"/>
</dbReference>
<dbReference type="SMART" id="SM00448">
    <property type="entry name" value="REC"/>
    <property type="match status" value="2"/>
</dbReference>
<reference evidence="14" key="1">
    <citation type="journal article" date="2020" name="mSystems">
        <title>Genome- and Community-Level Interaction Insights into Carbon Utilization and Element Cycling Functions of Hydrothermarchaeota in Hydrothermal Sediment.</title>
        <authorList>
            <person name="Zhou Z."/>
            <person name="Liu Y."/>
            <person name="Xu W."/>
            <person name="Pan J."/>
            <person name="Luo Z.H."/>
            <person name="Li M."/>
        </authorList>
    </citation>
    <scope>NUCLEOTIDE SEQUENCE [LARGE SCALE GENOMIC DNA]</scope>
    <source>
        <strain evidence="14">SpSt-289</strain>
    </source>
</reference>
<comment type="similarity">
    <text evidence="2">In the N-terminal section; belongs to the phytochrome family.</text>
</comment>
<dbReference type="PRINTS" id="PR00344">
    <property type="entry name" value="BCTRLSENSOR"/>
</dbReference>
<keyword evidence="6 14" id="KW-0418">Kinase</keyword>
<feature type="domain" description="Response regulatory" evidence="13">
    <location>
        <begin position="604"/>
        <end position="728"/>
    </location>
</feature>
<dbReference type="InterPro" id="IPR036890">
    <property type="entry name" value="HATPase_C_sf"/>
</dbReference>
<feature type="domain" description="Histidine kinase" evidence="12">
    <location>
        <begin position="236"/>
        <end position="459"/>
    </location>
</feature>
<feature type="coiled-coil region" evidence="10">
    <location>
        <begin position="185"/>
        <end position="229"/>
    </location>
</feature>
<evidence type="ECO:0000313" key="14">
    <source>
        <dbReference type="EMBL" id="HDX33491.1"/>
    </source>
</evidence>
<protein>
    <recommendedName>
        <fullName evidence="8">Circadian input-output histidine kinase CikA</fullName>
        <ecNumber evidence="3">2.7.13.3</ecNumber>
    </recommendedName>
</protein>
<evidence type="ECO:0000259" key="13">
    <source>
        <dbReference type="PROSITE" id="PS50110"/>
    </source>
</evidence>
<evidence type="ECO:0000256" key="10">
    <source>
        <dbReference type="SAM" id="Coils"/>
    </source>
</evidence>
<dbReference type="Pfam" id="PF02518">
    <property type="entry name" value="HATPase_c"/>
    <property type="match status" value="1"/>
</dbReference>
<feature type="transmembrane region" description="Helical" evidence="11">
    <location>
        <begin position="79"/>
        <end position="105"/>
    </location>
</feature>
<evidence type="ECO:0000256" key="5">
    <source>
        <dbReference type="ARBA" id="ARBA00022679"/>
    </source>
</evidence>
<dbReference type="SUPFAM" id="SSF55874">
    <property type="entry name" value="ATPase domain of HSP90 chaperone/DNA topoisomerase II/histidine kinase"/>
    <property type="match status" value="1"/>
</dbReference>
<keyword evidence="7" id="KW-0902">Two-component regulatory system</keyword>
<sequence>MTSESEIEALNQQLKEFHRTYLVRIIGFSAITAWVSFVGFWYKGFSPAAFGALVGFLVICLLNFKLLRRHLSLARHGLVISYGLWTLGLVWLLGEPLALFTLIPIGQISGALLSPPIALTYVGLMVFGALQFALWLFPEAVWAPQVMLPILLTTVTVILSLFWAHNLSLALAWAYHSTRDAFQRLADAREHRARLYRTMKDLDEAYVRLERANHMLVLARAEAEEAREARNRFVLAISHELRTPLNFIIGFSELMTNSPTTYAPLDQWPPGLYADIQEIYRSSTHLQHLVNDVLELGQIEAQRMVLMKEWVDPAGLIQEVEAMAQSAFARKGLWFRVEIEPELPKVFVDRTRIRQVLLNLVSNSLRFVERGGVTVRLQRGKKGLLICVQDTGPGIAQEDLPKIFEEFRQVGNGSWRRREGFGLGLSISRRFVELHGGRMWVESQVGQGTSFYLTLPSPQTARDLSVPPGEETADVRYWRYLKEKAERERTVLVLSPDPVAGDVIARYVEGYRVVTVSSLDQVRPRVTELLPHALIFDQAVIQAEAVQTALRELPYDLPVIGFAFPGSPVHPRSLPVGVSNYLVKPIGREALAEAVRALGPGIRSLLVVDDDPAMVRFVTLALESEKAEGSTGNGFRLVTAFNGSEALEKLRRDPPDAVLLDLALPDISGWEVLERLRLNPELNQVPVILITAHDWPQMVPASGCEALQVMMRRPLSRHELTSVLGNLLETIRPVYPPVPAGPARPAGPSG</sequence>
<feature type="transmembrane region" description="Helical" evidence="11">
    <location>
        <begin position="149"/>
        <end position="175"/>
    </location>
</feature>
<dbReference type="FunFam" id="3.30.565.10:FF:000010">
    <property type="entry name" value="Sensor histidine kinase RcsC"/>
    <property type="match status" value="1"/>
</dbReference>
<keyword evidence="11" id="KW-1133">Transmembrane helix</keyword>
<dbReference type="InterPro" id="IPR004358">
    <property type="entry name" value="Sig_transdc_His_kin-like_C"/>
</dbReference>
<dbReference type="AlphaFoldDB" id="A0A7C1FWY6"/>
<dbReference type="InterPro" id="IPR011006">
    <property type="entry name" value="CheY-like_superfamily"/>
</dbReference>
<dbReference type="Pfam" id="PF00512">
    <property type="entry name" value="HisKA"/>
    <property type="match status" value="1"/>
</dbReference>
<evidence type="ECO:0000256" key="8">
    <source>
        <dbReference type="ARBA" id="ARBA00074306"/>
    </source>
</evidence>
<dbReference type="PANTHER" id="PTHR43047:SF78">
    <property type="entry name" value="SENSORY_REGULATORY PROTEIN RPFC"/>
    <property type="match status" value="1"/>
</dbReference>
<dbReference type="PANTHER" id="PTHR43047">
    <property type="entry name" value="TWO-COMPONENT HISTIDINE PROTEIN KINASE"/>
    <property type="match status" value="1"/>
</dbReference>
<dbReference type="SUPFAM" id="SSF52172">
    <property type="entry name" value="CheY-like"/>
    <property type="match status" value="2"/>
</dbReference>
<evidence type="ECO:0000256" key="7">
    <source>
        <dbReference type="ARBA" id="ARBA00023012"/>
    </source>
</evidence>
<dbReference type="EMBL" id="DSMG01000194">
    <property type="protein sequence ID" value="HDX33491.1"/>
    <property type="molecule type" value="Genomic_DNA"/>
</dbReference>
<keyword evidence="4 9" id="KW-0597">Phosphoprotein</keyword>
<dbReference type="PROSITE" id="PS50109">
    <property type="entry name" value="HIS_KIN"/>
    <property type="match status" value="1"/>
</dbReference>
<keyword evidence="11" id="KW-0812">Transmembrane</keyword>
<proteinExistence type="inferred from homology"/>
<evidence type="ECO:0000256" key="3">
    <source>
        <dbReference type="ARBA" id="ARBA00012438"/>
    </source>
</evidence>
<evidence type="ECO:0000256" key="2">
    <source>
        <dbReference type="ARBA" id="ARBA00006402"/>
    </source>
</evidence>
<dbReference type="InterPro" id="IPR036097">
    <property type="entry name" value="HisK_dim/P_sf"/>
</dbReference>
<comment type="catalytic activity">
    <reaction evidence="1">
        <text>ATP + protein L-histidine = ADP + protein N-phospho-L-histidine.</text>
        <dbReference type="EC" id="2.7.13.3"/>
    </reaction>
</comment>
<name>A0A7C1FWY6_9CHLR</name>
<comment type="caution">
    <text evidence="14">The sequence shown here is derived from an EMBL/GenBank/DDBJ whole genome shotgun (WGS) entry which is preliminary data.</text>
</comment>
<evidence type="ECO:0000256" key="9">
    <source>
        <dbReference type="PROSITE-ProRule" id="PRU00169"/>
    </source>
</evidence>
<feature type="transmembrane region" description="Helical" evidence="11">
    <location>
        <begin position="48"/>
        <end position="67"/>
    </location>
</feature>
<dbReference type="EC" id="2.7.13.3" evidence="3"/>
<evidence type="ECO:0000256" key="11">
    <source>
        <dbReference type="SAM" id="Phobius"/>
    </source>
</evidence>
<dbReference type="Pfam" id="PF00072">
    <property type="entry name" value="Response_reg"/>
    <property type="match status" value="1"/>
</dbReference>
<dbReference type="InterPro" id="IPR001789">
    <property type="entry name" value="Sig_transdc_resp-reg_receiver"/>
</dbReference>
<keyword evidence="10" id="KW-0175">Coiled coil</keyword>
<organism evidence="14">
    <name type="scientific">Caldilinea aerophila</name>
    <dbReference type="NCBI Taxonomy" id="133453"/>
    <lineage>
        <taxon>Bacteria</taxon>
        <taxon>Bacillati</taxon>
        <taxon>Chloroflexota</taxon>
        <taxon>Caldilineae</taxon>
        <taxon>Caldilineales</taxon>
        <taxon>Caldilineaceae</taxon>
        <taxon>Caldilinea</taxon>
    </lineage>
</organism>
<evidence type="ECO:0000256" key="4">
    <source>
        <dbReference type="ARBA" id="ARBA00022553"/>
    </source>
</evidence>
<evidence type="ECO:0000256" key="1">
    <source>
        <dbReference type="ARBA" id="ARBA00000085"/>
    </source>
</evidence>
<dbReference type="CDD" id="cd17574">
    <property type="entry name" value="REC_OmpR"/>
    <property type="match status" value="1"/>
</dbReference>
<dbReference type="Gene3D" id="1.10.287.130">
    <property type="match status" value="1"/>
</dbReference>
<feature type="modified residue" description="4-aspartylphosphate" evidence="9">
    <location>
        <position position="661"/>
    </location>
</feature>
<dbReference type="SMART" id="SM00388">
    <property type="entry name" value="HisKA"/>
    <property type="match status" value="1"/>
</dbReference>
<accession>A0A7C1FWY6</accession>
<keyword evidence="11" id="KW-0472">Membrane</keyword>
<keyword evidence="5" id="KW-0808">Transferase</keyword>
<gene>
    <name evidence="14" type="ORF">ENQ20_18705</name>
</gene>
<dbReference type="InterPro" id="IPR003594">
    <property type="entry name" value="HATPase_dom"/>
</dbReference>
<dbReference type="SMART" id="SM00387">
    <property type="entry name" value="HATPase_c"/>
    <property type="match status" value="1"/>
</dbReference>
<evidence type="ECO:0000259" key="12">
    <source>
        <dbReference type="PROSITE" id="PS50109"/>
    </source>
</evidence>
<dbReference type="CDD" id="cd00082">
    <property type="entry name" value="HisKA"/>
    <property type="match status" value="1"/>
</dbReference>